<feature type="domain" description="PDZ" evidence="6">
    <location>
        <begin position="88"/>
        <end position="142"/>
    </location>
</feature>
<dbReference type="NCBIfam" id="TIGR00225">
    <property type="entry name" value="prc"/>
    <property type="match status" value="1"/>
</dbReference>
<dbReference type="PANTHER" id="PTHR32060:SF30">
    <property type="entry name" value="CARBOXY-TERMINAL PROCESSING PROTEASE CTPA"/>
    <property type="match status" value="1"/>
</dbReference>
<keyword evidence="3 5" id="KW-0378">Hydrolase</keyword>
<comment type="similarity">
    <text evidence="1 5">Belongs to the peptidase S41A family.</text>
</comment>
<dbReference type="PANTHER" id="PTHR32060">
    <property type="entry name" value="TAIL-SPECIFIC PROTEASE"/>
    <property type="match status" value="1"/>
</dbReference>
<dbReference type="EMBL" id="JBHULN010000002">
    <property type="protein sequence ID" value="MFD2569875.1"/>
    <property type="molecule type" value="Genomic_DNA"/>
</dbReference>
<dbReference type="Gene3D" id="3.90.226.10">
    <property type="entry name" value="2-enoyl-CoA Hydratase, Chain A, domain 1"/>
    <property type="match status" value="1"/>
</dbReference>
<evidence type="ECO:0000256" key="5">
    <source>
        <dbReference type="RuleBase" id="RU004404"/>
    </source>
</evidence>
<evidence type="ECO:0000313" key="7">
    <source>
        <dbReference type="EMBL" id="MFD2569875.1"/>
    </source>
</evidence>
<dbReference type="Pfam" id="PF03572">
    <property type="entry name" value="Peptidase_S41"/>
    <property type="match status" value="1"/>
</dbReference>
<evidence type="ECO:0000256" key="1">
    <source>
        <dbReference type="ARBA" id="ARBA00009179"/>
    </source>
</evidence>
<dbReference type="SMART" id="SM00245">
    <property type="entry name" value="TSPc"/>
    <property type="match status" value="1"/>
</dbReference>
<comment type="caution">
    <text evidence="7">The sequence shown here is derived from an EMBL/GenBank/DDBJ whole genome shotgun (WGS) entry which is preliminary data.</text>
</comment>
<organism evidence="7 8">
    <name type="scientific">Spirosoma soli</name>
    <dbReference type="NCBI Taxonomy" id="1770529"/>
    <lineage>
        <taxon>Bacteria</taxon>
        <taxon>Pseudomonadati</taxon>
        <taxon>Bacteroidota</taxon>
        <taxon>Cytophagia</taxon>
        <taxon>Cytophagales</taxon>
        <taxon>Cytophagaceae</taxon>
        <taxon>Spirosoma</taxon>
    </lineage>
</organism>
<evidence type="ECO:0000256" key="2">
    <source>
        <dbReference type="ARBA" id="ARBA00022670"/>
    </source>
</evidence>
<keyword evidence="4 5" id="KW-0720">Serine protease</keyword>
<protein>
    <submittedName>
        <fullName evidence="7">S41 family peptidase</fullName>
    </submittedName>
</protein>
<dbReference type="Proteomes" id="UP001597469">
    <property type="component" value="Unassembled WGS sequence"/>
</dbReference>
<dbReference type="InterPro" id="IPR001478">
    <property type="entry name" value="PDZ"/>
</dbReference>
<dbReference type="InterPro" id="IPR004447">
    <property type="entry name" value="Peptidase_S41A"/>
</dbReference>
<keyword evidence="8" id="KW-1185">Reference proteome</keyword>
<dbReference type="SMART" id="SM00228">
    <property type="entry name" value="PDZ"/>
    <property type="match status" value="1"/>
</dbReference>
<dbReference type="CDD" id="cd06782">
    <property type="entry name" value="cpPDZ_CPP-like"/>
    <property type="match status" value="1"/>
</dbReference>
<dbReference type="InterPro" id="IPR036034">
    <property type="entry name" value="PDZ_sf"/>
</dbReference>
<reference evidence="8" key="1">
    <citation type="journal article" date="2019" name="Int. J. Syst. Evol. Microbiol.">
        <title>The Global Catalogue of Microorganisms (GCM) 10K type strain sequencing project: providing services to taxonomists for standard genome sequencing and annotation.</title>
        <authorList>
            <consortium name="The Broad Institute Genomics Platform"/>
            <consortium name="The Broad Institute Genome Sequencing Center for Infectious Disease"/>
            <person name="Wu L."/>
            <person name="Ma J."/>
        </authorList>
    </citation>
    <scope>NUCLEOTIDE SEQUENCE [LARGE SCALE GENOMIC DNA]</scope>
    <source>
        <strain evidence="8">KCTC 42805</strain>
    </source>
</reference>
<evidence type="ECO:0000313" key="8">
    <source>
        <dbReference type="Proteomes" id="UP001597469"/>
    </source>
</evidence>
<evidence type="ECO:0000256" key="3">
    <source>
        <dbReference type="ARBA" id="ARBA00022801"/>
    </source>
</evidence>
<dbReference type="CDD" id="cd07560">
    <property type="entry name" value="Peptidase_S41_CPP"/>
    <property type="match status" value="1"/>
</dbReference>
<sequence length="557" mass="62197">MRFSKRFTLLASSALVAGGIGFFSFKNDDRFFEIARNLDIYATLFKELNLYYVDEVNPNRMVKTSIDAMLKALDPYTNFFAEDEIEDYMTMTTGRYNGIGALIGQRQGKSIVLMIYEGTPAEKSGLQIGDEVVKVDGVDLKSRKDRDGGPADPGKLLKGQNNTAVKLTVRRYGQKDPVEVSVIRDVVKMTNVPYYGMVTDEVGYIDLKDFTATASREVRTAFQELKGKGMKKLILDVRENPGGLLNMAIDISNIFIPKDSEVVTTKGKVTEWNKTYTALNAPLDLEIPIIVLTNSHSASAAEIVSGVIQDYDRGVLVGQRTYGKGLVQTTRELSFNTKLKITTAKYYIPSGRCIQAIDYSHRNADGSVGKIPDSLKTAFKTKAGRVVYDGGGVLPDVVVEAHTPTPIALSLTNKGLIFDYAVKYRQEHPTIKPAREFRLTDAEYSDFVKWSGDKEYDYTTQVEKDLGTLEASAKKEKYFDQIQDQLKALKTKVSHSKDADMMTFKTEIKTLLEQEIAGHYYLQKGIKEASFATDPEMKAALDLFKDMGKYSAMLKKK</sequence>
<dbReference type="RefSeq" id="WP_381519648.1">
    <property type="nucleotide sequence ID" value="NZ_JBHULN010000002.1"/>
</dbReference>
<name>A0ABW5LYW1_9BACT</name>
<dbReference type="InterPro" id="IPR029045">
    <property type="entry name" value="ClpP/crotonase-like_dom_sf"/>
</dbReference>
<dbReference type="Pfam" id="PF17820">
    <property type="entry name" value="PDZ_6"/>
    <property type="match status" value="1"/>
</dbReference>
<keyword evidence="2 5" id="KW-0645">Protease</keyword>
<gene>
    <name evidence="7" type="ORF">ACFSUS_04470</name>
</gene>
<dbReference type="InterPro" id="IPR005151">
    <property type="entry name" value="Tail-specific_protease"/>
</dbReference>
<evidence type="ECO:0000259" key="6">
    <source>
        <dbReference type="PROSITE" id="PS50106"/>
    </source>
</evidence>
<accession>A0ABW5LYW1</accession>
<dbReference type="SUPFAM" id="SSF52096">
    <property type="entry name" value="ClpP/crotonase"/>
    <property type="match status" value="1"/>
</dbReference>
<dbReference type="Gene3D" id="3.30.750.44">
    <property type="match status" value="1"/>
</dbReference>
<proteinExistence type="inferred from homology"/>
<dbReference type="InterPro" id="IPR041489">
    <property type="entry name" value="PDZ_6"/>
</dbReference>
<dbReference type="PROSITE" id="PS50106">
    <property type="entry name" value="PDZ"/>
    <property type="match status" value="1"/>
</dbReference>
<dbReference type="SUPFAM" id="SSF50156">
    <property type="entry name" value="PDZ domain-like"/>
    <property type="match status" value="1"/>
</dbReference>
<dbReference type="Gene3D" id="2.30.42.10">
    <property type="match status" value="1"/>
</dbReference>
<evidence type="ECO:0000256" key="4">
    <source>
        <dbReference type="ARBA" id="ARBA00022825"/>
    </source>
</evidence>